<evidence type="ECO:0000313" key="8">
    <source>
        <dbReference type="EMBL" id="OGC82941.1"/>
    </source>
</evidence>
<evidence type="ECO:0000256" key="3">
    <source>
        <dbReference type="ARBA" id="ARBA00023274"/>
    </source>
</evidence>
<evidence type="ECO:0000256" key="5">
    <source>
        <dbReference type="HAMAP-Rule" id="MF_01326"/>
    </source>
</evidence>
<comment type="caution">
    <text evidence="8">The sequence shown here is derived from an EMBL/GenBank/DDBJ whole genome shotgun (WGS) entry which is preliminary data.</text>
</comment>
<dbReference type="Proteomes" id="UP000177521">
    <property type="component" value="Unassembled WGS sequence"/>
</dbReference>
<sequence>MKIKQDDKVLVISGKDRGKQGKVLRALPDKDLVVVEKVNLVKKHIKSREGVKGGIFSFEKGIHVSNVKLLCPQCDKATRVGAVIDKNGRKQRTCKLCQSTI</sequence>
<dbReference type="GO" id="GO:0005840">
    <property type="term" value="C:ribosome"/>
    <property type="evidence" value="ECO:0007669"/>
    <property type="project" value="UniProtKB-KW"/>
</dbReference>
<dbReference type="InterPro" id="IPR005825">
    <property type="entry name" value="Ribosomal_uL24_CS"/>
</dbReference>
<dbReference type="AlphaFoldDB" id="A0A1F4XMM8"/>
<comment type="function">
    <text evidence="5">One of the proteins that surrounds the polypeptide exit tunnel on the outside of the subunit.</text>
</comment>
<dbReference type="InterPro" id="IPR003256">
    <property type="entry name" value="Ribosomal_uL24"/>
</dbReference>
<accession>A0A1F4XMM8</accession>
<protein>
    <recommendedName>
        <fullName evidence="4 5">Large ribosomal subunit protein uL24</fullName>
    </recommendedName>
</protein>
<dbReference type="Gene3D" id="2.30.30.30">
    <property type="match status" value="1"/>
</dbReference>
<name>A0A1F4XMM8_9BACT</name>
<evidence type="ECO:0000256" key="1">
    <source>
        <dbReference type="ARBA" id="ARBA00010618"/>
    </source>
</evidence>
<evidence type="ECO:0000256" key="6">
    <source>
        <dbReference type="RuleBase" id="RU003477"/>
    </source>
</evidence>
<dbReference type="GO" id="GO:0019843">
    <property type="term" value="F:rRNA binding"/>
    <property type="evidence" value="ECO:0007669"/>
    <property type="project" value="UniProtKB-UniRule"/>
</dbReference>
<keyword evidence="3 5" id="KW-0687">Ribonucleoprotein</keyword>
<evidence type="ECO:0000256" key="4">
    <source>
        <dbReference type="ARBA" id="ARBA00035206"/>
    </source>
</evidence>
<dbReference type="Pfam" id="PF17136">
    <property type="entry name" value="ribosomal_L24"/>
    <property type="match status" value="1"/>
</dbReference>
<dbReference type="EMBL" id="MEWS01000004">
    <property type="protein sequence ID" value="OGC82941.1"/>
    <property type="molecule type" value="Genomic_DNA"/>
</dbReference>
<proteinExistence type="inferred from homology"/>
<dbReference type="PANTHER" id="PTHR12903">
    <property type="entry name" value="MITOCHONDRIAL RIBOSOMAL PROTEIN L24"/>
    <property type="match status" value="1"/>
</dbReference>
<comment type="subunit">
    <text evidence="5">Part of the 50S ribosomal subunit.</text>
</comment>
<keyword evidence="2 5" id="KW-0689">Ribosomal protein</keyword>
<evidence type="ECO:0000256" key="2">
    <source>
        <dbReference type="ARBA" id="ARBA00022980"/>
    </source>
</evidence>
<dbReference type="Pfam" id="PF00467">
    <property type="entry name" value="KOW"/>
    <property type="match status" value="1"/>
</dbReference>
<gene>
    <name evidence="5" type="primary">rplX</name>
    <name evidence="8" type="ORF">A2788_00940</name>
</gene>
<dbReference type="InterPro" id="IPR014722">
    <property type="entry name" value="Rib_uL2_dom2"/>
</dbReference>
<dbReference type="NCBIfam" id="TIGR01079">
    <property type="entry name" value="rplX_bact"/>
    <property type="match status" value="1"/>
</dbReference>
<dbReference type="PROSITE" id="PS01108">
    <property type="entry name" value="RIBOSOMAL_L24"/>
    <property type="match status" value="1"/>
</dbReference>
<comment type="function">
    <text evidence="5">One of two assembly initiator proteins, it binds directly to the 5'-end of the 23S rRNA, where it nucleates assembly of the 50S subunit.</text>
</comment>
<feature type="domain" description="KOW" evidence="7">
    <location>
        <begin position="2"/>
        <end position="29"/>
    </location>
</feature>
<dbReference type="SMART" id="SM00739">
    <property type="entry name" value="KOW"/>
    <property type="match status" value="1"/>
</dbReference>
<organism evidence="8 9">
    <name type="scientific">Candidatus Abawacabacteria bacterium RIFCSPHIGHO2_01_FULL_46_8</name>
    <dbReference type="NCBI Taxonomy" id="1817815"/>
    <lineage>
        <taxon>Bacteria</taxon>
        <taxon>Candidatus Abawacaibacteriota</taxon>
    </lineage>
</organism>
<dbReference type="InterPro" id="IPR041988">
    <property type="entry name" value="Ribosomal_uL24_KOW"/>
</dbReference>
<comment type="similarity">
    <text evidence="1 5 6">Belongs to the universal ribosomal protein uL24 family.</text>
</comment>
<dbReference type="GO" id="GO:1990904">
    <property type="term" value="C:ribonucleoprotein complex"/>
    <property type="evidence" value="ECO:0007669"/>
    <property type="project" value="UniProtKB-KW"/>
</dbReference>
<dbReference type="GO" id="GO:0003735">
    <property type="term" value="F:structural constituent of ribosome"/>
    <property type="evidence" value="ECO:0007669"/>
    <property type="project" value="InterPro"/>
</dbReference>
<reference evidence="8 9" key="1">
    <citation type="journal article" date="2016" name="Nat. Commun.">
        <title>Thousands of microbial genomes shed light on interconnected biogeochemical processes in an aquifer system.</title>
        <authorList>
            <person name="Anantharaman K."/>
            <person name="Brown C.T."/>
            <person name="Hug L.A."/>
            <person name="Sharon I."/>
            <person name="Castelle C.J."/>
            <person name="Probst A.J."/>
            <person name="Thomas B.C."/>
            <person name="Singh A."/>
            <person name="Wilkins M.J."/>
            <person name="Karaoz U."/>
            <person name="Brodie E.L."/>
            <person name="Williams K.H."/>
            <person name="Hubbard S.S."/>
            <person name="Banfield J.F."/>
        </authorList>
    </citation>
    <scope>NUCLEOTIDE SEQUENCE [LARGE SCALE GENOMIC DNA]</scope>
</reference>
<dbReference type="HAMAP" id="MF_01326_B">
    <property type="entry name" value="Ribosomal_uL24_B"/>
    <property type="match status" value="1"/>
</dbReference>
<keyword evidence="5" id="KW-0699">rRNA-binding</keyword>
<evidence type="ECO:0000259" key="7">
    <source>
        <dbReference type="SMART" id="SM00739"/>
    </source>
</evidence>
<dbReference type="InterPro" id="IPR057264">
    <property type="entry name" value="Ribosomal_uL24_C"/>
</dbReference>
<dbReference type="InterPro" id="IPR005824">
    <property type="entry name" value="KOW"/>
</dbReference>
<dbReference type="GO" id="GO:0006412">
    <property type="term" value="P:translation"/>
    <property type="evidence" value="ECO:0007669"/>
    <property type="project" value="UniProtKB-UniRule"/>
</dbReference>
<keyword evidence="5" id="KW-0694">RNA-binding</keyword>
<dbReference type="InterPro" id="IPR008991">
    <property type="entry name" value="Translation_prot_SH3-like_sf"/>
</dbReference>
<evidence type="ECO:0000313" key="9">
    <source>
        <dbReference type="Proteomes" id="UP000177521"/>
    </source>
</evidence>
<dbReference type="CDD" id="cd06089">
    <property type="entry name" value="KOW_RPL26"/>
    <property type="match status" value="1"/>
</dbReference>
<dbReference type="SUPFAM" id="SSF50104">
    <property type="entry name" value="Translation proteins SH3-like domain"/>
    <property type="match status" value="1"/>
</dbReference>